<dbReference type="PANTHER" id="PTHR11669:SF8">
    <property type="entry name" value="DNA POLYMERASE III SUBUNIT DELTA"/>
    <property type="match status" value="1"/>
</dbReference>
<dbReference type="GO" id="GO:0003887">
    <property type="term" value="F:DNA-directed DNA polymerase activity"/>
    <property type="evidence" value="ECO:0007669"/>
    <property type="project" value="UniProtKB-KW"/>
</dbReference>
<evidence type="ECO:0000256" key="1">
    <source>
        <dbReference type="ARBA" id="ARBA00012417"/>
    </source>
</evidence>
<dbReference type="NCBIfam" id="TIGR00678">
    <property type="entry name" value="holB"/>
    <property type="match status" value="1"/>
</dbReference>
<keyword evidence="6" id="KW-0239">DNA-directed DNA polymerase</keyword>
<dbReference type="EMBL" id="VXRG01000071">
    <property type="protein sequence ID" value="MXY93491.1"/>
    <property type="molecule type" value="Genomic_DNA"/>
</dbReference>
<evidence type="ECO:0000256" key="4">
    <source>
        <dbReference type="ARBA" id="ARBA00022695"/>
    </source>
</evidence>
<accession>A0A6B0YT54</accession>
<dbReference type="GO" id="GO:0003677">
    <property type="term" value="F:DNA binding"/>
    <property type="evidence" value="ECO:0007669"/>
    <property type="project" value="InterPro"/>
</dbReference>
<dbReference type="InterPro" id="IPR027417">
    <property type="entry name" value="P-loop_NTPase"/>
</dbReference>
<evidence type="ECO:0000256" key="5">
    <source>
        <dbReference type="ARBA" id="ARBA00022705"/>
    </source>
</evidence>
<dbReference type="InterPro" id="IPR050238">
    <property type="entry name" value="DNA_Rep/Repair_Clamp_Loader"/>
</dbReference>
<dbReference type="SUPFAM" id="SSF52540">
    <property type="entry name" value="P-loop containing nucleoside triphosphate hydrolases"/>
    <property type="match status" value="1"/>
</dbReference>
<dbReference type="GO" id="GO:0006261">
    <property type="term" value="P:DNA-templated DNA replication"/>
    <property type="evidence" value="ECO:0007669"/>
    <property type="project" value="TreeGrafter"/>
</dbReference>
<evidence type="ECO:0000256" key="2">
    <source>
        <dbReference type="ARBA" id="ARBA00014363"/>
    </source>
</evidence>
<sequence>MPRYLTVDPGREIQVAEGPVVGHRWAVKLLQNGIRRDTLRHAYLFEGAAQVGKSTLARCFAQSLLCKESVDGQACENCRACRLMQSGSHPDFILQPPTDRHGQPDRENGLHRAEQAADIVRQALLHPMEGRYKVFLIQDAHRAHISFANKLLKTLEEPPPHVILCLTAQDRSALLPTIVSRCQVLALRPLGERIMEDALRARWEASPQQAALLARLANGCLGWAVEQIDQPEPLTERSERLAELQDLSRSSRVARLAFAQKLAAARNQTRLFTLLGLWTSWWRDVMLAQSGCLEQCANIDLLDALADAAGDFRPGDVQAYLRTLSRIEGYLRHTVNTGLALDVLLLQMPRPRA</sequence>
<dbReference type="InterPro" id="IPR015199">
    <property type="entry name" value="DNA_pol_III_delta_C"/>
</dbReference>
<comment type="caution">
    <text evidence="9">The sequence shown here is derived from an EMBL/GenBank/DDBJ whole genome shotgun (WGS) entry which is preliminary data.</text>
</comment>
<dbReference type="Pfam" id="PF09115">
    <property type="entry name" value="DNApol3-delta_C"/>
    <property type="match status" value="1"/>
</dbReference>
<evidence type="ECO:0000256" key="7">
    <source>
        <dbReference type="ARBA" id="ARBA00049244"/>
    </source>
</evidence>
<dbReference type="InterPro" id="IPR004622">
    <property type="entry name" value="DNA_pol_HolB"/>
</dbReference>
<keyword evidence="3 9" id="KW-0808">Transferase</keyword>
<gene>
    <name evidence="9" type="primary">holB</name>
    <name evidence="9" type="ORF">F4Y42_08590</name>
</gene>
<proteinExistence type="predicted"/>
<evidence type="ECO:0000256" key="3">
    <source>
        <dbReference type="ARBA" id="ARBA00022679"/>
    </source>
</evidence>
<reference evidence="9" key="1">
    <citation type="submission" date="2019-09" db="EMBL/GenBank/DDBJ databases">
        <title>Characterisation of the sponge microbiome using genome-centric metagenomics.</title>
        <authorList>
            <person name="Engelberts J.P."/>
            <person name="Robbins S.J."/>
            <person name="De Goeij J.M."/>
            <person name="Aranda M."/>
            <person name="Bell S.C."/>
            <person name="Webster N.S."/>
        </authorList>
    </citation>
    <scope>NUCLEOTIDE SEQUENCE</scope>
    <source>
        <strain evidence="9">SB0664_bin_27</strain>
    </source>
</reference>
<dbReference type="PANTHER" id="PTHR11669">
    <property type="entry name" value="REPLICATION FACTOR C / DNA POLYMERASE III GAMMA-TAU SUBUNIT"/>
    <property type="match status" value="1"/>
</dbReference>
<keyword evidence="4 9" id="KW-0548">Nucleotidyltransferase</keyword>
<evidence type="ECO:0000313" key="9">
    <source>
        <dbReference type="EMBL" id="MXY93491.1"/>
    </source>
</evidence>
<organism evidence="9">
    <name type="scientific">Caldilineaceae bacterium SB0664_bin_27</name>
    <dbReference type="NCBI Taxonomy" id="2605260"/>
    <lineage>
        <taxon>Bacteria</taxon>
        <taxon>Bacillati</taxon>
        <taxon>Chloroflexota</taxon>
        <taxon>Caldilineae</taxon>
        <taxon>Caldilineales</taxon>
        <taxon>Caldilineaceae</taxon>
    </lineage>
</organism>
<comment type="catalytic activity">
    <reaction evidence="7">
        <text>DNA(n) + a 2'-deoxyribonucleoside 5'-triphosphate = DNA(n+1) + diphosphate</text>
        <dbReference type="Rhea" id="RHEA:22508"/>
        <dbReference type="Rhea" id="RHEA-COMP:17339"/>
        <dbReference type="Rhea" id="RHEA-COMP:17340"/>
        <dbReference type="ChEBI" id="CHEBI:33019"/>
        <dbReference type="ChEBI" id="CHEBI:61560"/>
        <dbReference type="ChEBI" id="CHEBI:173112"/>
        <dbReference type="EC" id="2.7.7.7"/>
    </reaction>
</comment>
<dbReference type="GO" id="GO:0009360">
    <property type="term" value="C:DNA polymerase III complex"/>
    <property type="evidence" value="ECO:0007669"/>
    <property type="project" value="InterPro"/>
</dbReference>
<name>A0A6B0YT54_9CHLR</name>
<keyword evidence="5" id="KW-0235">DNA replication</keyword>
<evidence type="ECO:0000256" key="6">
    <source>
        <dbReference type="ARBA" id="ARBA00022932"/>
    </source>
</evidence>
<dbReference type="GO" id="GO:0008408">
    <property type="term" value="F:3'-5' exonuclease activity"/>
    <property type="evidence" value="ECO:0007669"/>
    <property type="project" value="InterPro"/>
</dbReference>
<dbReference type="AlphaFoldDB" id="A0A6B0YT54"/>
<dbReference type="Gene3D" id="3.40.50.300">
    <property type="entry name" value="P-loop containing nucleotide triphosphate hydrolases"/>
    <property type="match status" value="1"/>
</dbReference>
<dbReference type="Pfam" id="PF13177">
    <property type="entry name" value="DNA_pol3_delta2"/>
    <property type="match status" value="1"/>
</dbReference>
<evidence type="ECO:0000259" key="8">
    <source>
        <dbReference type="Pfam" id="PF09115"/>
    </source>
</evidence>
<dbReference type="EC" id="2.7.7.7" evidence="1"/>
<protein>
    <recommendedName>
        <fullName evidence="2">DNA polymerase III subunit delta'</fullName>
        <ecNumber evidence="1">2.7.7.7</ecNumber>
    </recommendedName>
</protein>
<feature type="domain" description="DNA polymerase III delta subunit C-terminal" evidence="8">
    <location>
        <begin position="234"/>
        <end position="348"/>
    </location>
</feature>